<dbReference type="InterPro" id="IPR010261">
    <property type="entry name" value="Tir_chaperone"/>
</dbReference>
<protein>
    <recommendedName>
        <fullName evidence="3">CesT family type III secretion system chaperone</fullName>
    </recommendedName>
</protein>
<dbReference type="EMBL" id="CADIKZ010000018">
    <property type="protein sequence ID" value="CAB3913259.1"/>
    <property type="molecule type" value="Genomic_DNA"/>
</dbReference>
<dbReference type="AlphaFoldDB" id="A0A6S7EME8"/>
<keyword evidence="2" id="KW-1185">Reference proteome</keyword>
<dbReference type="GO" id="GO:0030254">
    <property type="term" value="P:protein secretion by the type III secretion system"/>
    <property type="evidence" value="ECO:0007669"/>
    <property type="project" value="InterPro"/>
</dbReference>
<evidence type="ECO:0000313" key="2">
    <source>
        <dbReference type="Proteomes" id="UP000494203"/>
    </source>
</evidence>
<organism evidence="1 2">
    <name type="scientific">Achromobacter pulmonis</name>
    <dbReference type="NCBI Taxonomy" id="1389932"/>
    <lineage>
        <taxon>Bacteria</taxon>
        <taxon>Pseudomonadati</taxon>
        <taxon>Pseudomonadota</taxon>
        <taxon>Betaproteobacteria</taxon>
        <taxon>Burkholderiales</taxon>
        <taxon>Alcaligenaceae</taxon>
        <taxon>Achromobacter</taxon>
    </lineage>
</organism>
<sequence length="152" mass="16213">MRQDRYLALLNAYARRRPAHADVARTQEVVIDGRAISLWCAPAEAEADAEDALLVCRTDVARFPAGLPAAVCRLLLQANNLWAGTHGATLGLRGHDTVMLSAARRIGSLSAATLDTLLVELHIDACTWAAQLTRRAAPPAAGAEAGMLHLRA</sequence>
<gene>
    <name evidence="1" type="ORF">LMG26788_04911</name>
</gene>
<dbReference type="Proteomes" id="UP000494203">
    <property type="component" value="Unassembled WGS sequence"/>
</dbReference>
<reference evidence="1 2" key="1">
    <citation type="submission" date="2020-04" db="EMBL/GenBank/DDBJ databases">
        <authorList>
            <person name="De Canck E."/>
        </authorList>
    </citation>
    <scope>NUCLEOTIDE SEQUENCE [LARGE SCALE GENOMIC DNA]</scope>
    <source>
        <strain evidence="1 2">LMG 26788</strain>
    </source>
</reference>
<dbReference type="RefSeq" id="WP_175134262.1">
    <property type="nucleotide sequence ID" value="NZ_CADIJV010000021.1"/>
</dbReference>
<dbReference type="Pfam" id="PF05932">
    <property type="entry name" value="CesT"/>
    <property type="match status" value="1"/>
</dbReference>
<evidence type="ECO:0008006" key="3">
    <source>
        <dbReference type="Google" id="ProtNLM"/>
    </source>
</evidence>
<name>A0A6S7EME8_9BURK</name>
<evidence type="ECO:0000313" key="1">
    <source>
        <dbReference type="EMBL" id="CAB3913259.1"/>
    </source>
</evidence>
<dbReference type="SUPFAM" id="SSF69635">
    <property type="entry name" value="Type III secretory system chaperone-like"/>
    <property type="match status" value="1"/>
</dbReference>
<dbReference type="Gene3D" id="3.30.1460.10">
    <property type="match status" value="1"/>
</dbReference>
<dbReference type="CDD" id="cd16364">
    <property type="entry name" value="T3SC_I-like"/>
    <property type="match status" value="1"/>
</dbReference>
<proteinExistence type="predicted"/>
<accession>A0A6S7EME8</accession>